<dbReference type="PRINTS" id="PR01023">
    <property type="entry name" value="NAFLGMOTY"/>
</dbReference>
<keyword evidence="2" id="KW-0472">Membrane</keyword>
<keyword evidence="5" id="KW-1185">Reference proteome</keyword>
<dbReference type="PRINTS" id="PR01021">
    <property type="entry name" value="OMPADOMAIN"/>
</dbReference>
<evidence type="ECO:0000313" key="4">
    <source>
        <dbReference type="EMBL" id="QEL12928.1"/>
    </source>
</evidence>
<dbReference type="SUPFAM" id="SSF103088">
    <property type="entry name" value="OmpA-like"/>
    <property type="match status" value="1"/>
</dbReference>
<keyword evidence="3" id="KW-0998">Cell outer membrane</keyword>
<dbReference type="AlphaFoldDB" id="A0A1S1NTU3"/>
<dbReference type="InterPro" id="IPR006665">
    <property type="entry name" value="OmpA-like"/>
</dbReference>
<dbReference type="Gene3D" id="3.30.1330.60">
    <property type="entry name" value="OmpA-like domain"/>
    <property type="match status" value="1"/>
</dbReference>
<dbReference type="InterPro" id="IPR050330">
    <property type="entry name" value="Bact_OuterMem_StrucFunc"/>
</dbReference>
<protein>
    <submittedName>
        <fullName evidence="4">OmpA family protein</fullName>
    </submittedName>
</protein>
<dbReference type="CDD" id="cd07185">
    <property type="entry name" value="OmpA_C-like"/>
    <property type="match status" value="1"/>
</dbReference>
<proteinExistence type="predicted"/>
<dbReference type="PROSITE" id="PS51123">
    <property type="entry name" value="OMPA_2"/>
    <property type="match status" value="1"/>
</dbReference>
<dbReference type="InterPro" id="IPR006664">
    <property type="entry name" value="OMP_bac"/>
</dbReference>
<evidence type="ECO:0000256" key="2">
    <source>
        <dbReference type="ARBA" id="ARBA00023136"/>
    </source>
</evidence>
<dbReference type="InterPro" id="IPR036737">
    <property type="entry name" value="OmpA-like_sf"/>
</dbReference>
<organism evidence="4 5">
    <name type="scientific">Kushneria phosphatilytica</name>
    <dbReference type="NCBI Taxonomy" id="657387"/>
    <lineage>
        <taxon>Bacteria</taxon>
        <taxon>Pseudomonadati</taxon>
        <taxon>Pseudomonadota</taxon>
        <taxon>Gammaproteobacteria</taxon>
        <taxon>Oceanospirillales</taxon>
        <taxon>Halomonadaceae</taxon>
        <taxon>Kushneria</taxon>
    </lineage>
</organism>
<reference evidence="4 5" key="1">
    <citation type="submission" date="2019-08" db="EMBL/GenBank/DDBJ databases">
        <title>Complete genome sequence of Kushneria sp. YCWA18, a halophilic phosphate-solubilizing bacterium isolated from Daqiao saltern in China.</title>
        <authorList>
            <person name="Du G.-X."/>
            <person name="Qu L.-Y."/>
        </authorList>
    </citation>
    <scope>NUCLEOTIDE SEQUENCE [LARGE SCALE GENOMIC DNA]</scope>
    <source>
        <strain evidence="4 5">YCWA18</strain>
    </source>
</reference>
<dbReference type="EMBL" id="CP043420">
    <property type="protein sequence ID" value="QEL12928.1"/>
    <property type="molecule type" value="Genomic_DNA"/>
</dbReference>
<sequence>MAGCSTVNPYTGEQQTSSLAKGSGIGALLGGATGALADNDHRLDHAAIGAAVGALAGGGVGYYMDAQEAKLRQKMQGTGVSVTRQGNQVMLNMPSNITFATDSANLSQQIRSPLDGVIQVLKEYQNTRVQIDGYTDSTGSNSYNQRLSELRAQAVGNYLARGGVDFNRLIMTGHGEDNPVASNDSAQGRAQNRRVEITLVPTQG</sequence>
<dbReference type="STRING" id="657387.BH688_12920"/>
<evidence type="ECO:0000256" key="1">
    <source>
        <dbReference type="ARBA" id="ARBA00004442"/>
    </source>
</evidence>
<comment type="subcellular location">
    <subcellularLocation>
        <location evidence="1">Cell outer membrane</location>
    </subcellularLocation>
</comment>
<dbReference type="PANTHER" id="PTHR30329:SF21">
    <property type="entry name" value="LIPOPROTEIN YIAD-RELATED"/>
    <property type="match status" value="1"/>
</dbReference>
<evidence type="ECO:0000256" key="3">
    <source>
        <dbReference type="ARBA" id="ARBA00023237"/>
    </source>
</evidence>
<gene>
    <name evidence="4" type="ORF">FY550_16715</name>
</gene>
<accession>A0A1S1NTU3</accession>
<evidence type="ECO:0000313" key="5">
    <source>
        <dbReference type="Proteomes" id="UP000322553"/>
    </source>
</evidence>
<name>A0A1S1NTU3_9GAMM</name>
<dbReference type="Proteomes" id="UP000322553">
    <property type="component" value="Chromosome"/>
</dbReference>
<dbReference type="GO" id="GO:0009279">
    <property type="term" value="C:cell outer membrane"/>
    <property type="evidence" value="ECO:0007669"/>
    <property type="project" value="UniProtKB-SubCell"/>
</dbReference>
<dbReference type="OrthoDB" id="9782229at2"/>
<dbReference type="InterPro" id="IPR039567">
    <property type="entry name" value="Gly-zipper"/>
</dbReference>
<dbReference type="Pfam" id="PF13488">
    <property type="entry name" value="Gly-zipper_Omp"/>
    <property type="match status" value="1"/>
</dbReference>
<dbReference type="Pfam" id="PF00691">
    <property type="entry name" value="OmpA"/>
    <property type="match status" value="1"/>
</dbReference>
<dbReference type="KEGG" id="kuy:FY550_16715"/>
<dbReference type="PANTHER" id="PTHR30329">
    <property type="entry name" value="STATOR ELEMENT OF FLAGELLAR MOTOR COMPLEX"/>
    <property type="match status" value="1"/>
</dbReference>